<evidence type="ECO:0008006" key="4">
    <source>
        <dbReference type="Google" id="ProtNLM"/>
    </source>
</evidence>
<feature type="region of interest" description="Disordered" evidence="1">
    <location>
        <begin position="313"/>
        <end position="333"/>
    </location>
</feature>
<feature type="region of interest" description="Disordered" evidence="1">
    <location>
        <begin position="44"/>
        <end position="63"/>
    </location>
</feature>
<reference evidence="2" key="2">
    <citation type="submission" date="2020-11" db="EMBL/GenBank/DDBJ databases">
        <authorList>
            <consortium name="DOE Joint Genome Institute"/>
            <person name="Kuo A."/>
            <person name="Miyauchi S."/>
            <person name="Kiss E."/>
            <person name="Drula E."/>
            <person name="Kohler A."/>
            <person name="Sanchez-Garcia M."/>
            <person name="Andreopoulos B."/>
            <person name="Barry K.W."/>
            <person name="Bonito G."/>
            <person name="Buee M."/>
            <person name="Carver A."/>
            <person name="Chen C."/>
            <person name="Cichocki N."/>
            <person name="Clum A."/>
            <person name="Culley D."/>
            <person name="Crous P.W."/>
            <person name="Fauchery L."/>
            <person name="Girlanda M."/>
            <person name="Hayes R."/>
            <person name="Keri Z."/>
            <person name="Labutti K."/>
            <person name="Lipzen A."/>
            <person name="Lombard V."/>
            <person name="Magnuson J."/>
            <person name="Maillard F."/>
            <person name="Morin E."/>
            <person name="Murat C."/>
            <person name="Nolan M."/>
            <person name="Ohm R."/>
            <person name="Pangilinan J."/>
            <person name="Pereira M."/>
            <person name="Perotto S."/>
            <person name="Peter M."/>
            <person name="Riley R."/>
            <person name="Sitrit Y."/>
            <person name="Stielow B."/>
            <person name="Szollosi G."/>
            <person name="Zifcakova L."/>
            <person name="Stursova M."/>
            <person name="Spatafora J.W."/>
            <person name="Tedersoo L."/>
            <person name="Vaario L.-M."/>
            <person name="Yamada A."/>
            <person name="Yan M."/>
            <person name="Wang P."/>
            <person name="Xu J."/>
            <person name="Bruns T."/>
            <person name="Baldrian P."/>
            <person name="Vilgalys R."/>
            <person name="Henrissat B."/>
            <person name="Grigoriev I.V."/>
            <person name="Hibbett D."/>
            <person name="Nagy L.G."/>
            <person name="Martin F.M."/>
        </authorList>
    </citation>
    <scope>NUCLEOTIDE SEQUENCE</scope>
    <source>
        <strain evidence="2">UH-Tt-Lm1</strain>
    </source>
</reference>
<feature type="compositionally biased region" description="Low complexity" evidence="1">
    <location>
        <begin position="200"/>
        <end position="211"/>
    </location>
</feature>
<feature type="compositionally biased region" description="Polar residues" evidence="1">
    <location>
        <begin position="181"/>
        <end position="199"/>
    </location>
</feature>
<sequence length="333" mass="37030">MSSTRVPELTWFDLDDDIERYGMEAREAWSRMYPSDSIPGVAPTDEDWSWHGDFSNDSDSDPFVPPAVFDGDHRMRLDPTPMPIPQTVTDFQMLSPEMPPPPGPAEFYGAMPSDPRLLVLNVGDPLVSYPWKSPSAPRSETIPLPPVGPWYDNRGHFSGDGGNNEADDNLPDAGTSEHQEWTNTSAQVAGTSTGSARPWQQSSEPTPSTSRSRYDRTQNEDGKKTCLSHIRKALGIPSTQDELLTLQTLITHLGGNVPERETTQGWQTKPQRLAKKRLELRECFDELRNIVSPQDTKLGDLKVLDRALARVTSQAGGQRSSEGENQHYGVFRA</sequence>
<keyword evidence="3" id="KW-1185">Reference proteome</keyword>
<protein>
    <recommendedName>
        <fullName evidence="4">BHLH domain-containing protein</fullName>
    </recommendedName>
</protein>
<reference evidence="2" key="1">
    <citation type="journal article" date="2020" name="Nat. Commun.">
        <title>Large-scale genome sequencing of mycorrhizal fungi provides insights into the early evolution of symbiotic traits.</title>
        <authorList>
            <person name="Miyauchi S."/>
            <person name="Kiss E."/>
            <person name="Kuo A."/>
            <person name="Drula E."/>
            <person name="Kohler A."/>
            <person name="Sanchez-Garcia M."/>
            <person name="Morin E."/>
            <person name="Andreopoulos B."/>
            <person name="Barry K.W."/>
            <person name="Bonito G."/>
            <person name="Buee M."/>
            <person name="Carver A."/>
            <person name="Chen C."/>
            <person name="Cichocki N."/>
            <person name="Clum A."/>
            <person name="Culley D."/>
            <person name="Crous P.W."/>
            <person name="Fauchery L."/>
            <person name="Girlanda M."/>
            <person name="Hayes R.D."/>
            <person name="Keri Z."/>
            <person name="LaButti K."/>
            <person name="Lipzen A."/>
            <person name="Lombard V."/>
            <person name="Magnuson J."/>
            <person name="Maillard F."/>
            <person name="Murat C."/>
            <person name="Nolan M."/>
            <person name="Ohm R.A."/>
            <person name="Pangilinan J."/>
            <person name="Pereira M.F."/>
            <person name="Perotto S."/>
            <person name="Peter M."/>
            <person name="Pfister S."/>
            <person name="Riley R."/>
            <person name="Sitrit Y."/>
            <person name="Stielow J.B."/>
            <person name="Szollosi G."/>
            <person name="Zifcakova L."/>
            <person name="Stursova M."/>
            <person name="Spatafora J.W."/>
            <person name="Tedersoo L."/>
            <person name="Vaario L.M."/>
            <person name="Yamada A."/>
            <person name="Yan M."/>
            <person name="Wang P."/>
            <person name="Xu J."/>
            <person name="Bruns T."/>
            <person name="Baldrian P."/>
            <person name="Vilgalys R."/>
            <person name="Dunand C."/>
            <person name="Henrissat B."/>
            <person name="Grigoriev I.V."/>
            <person name="Hibbett D."/>
            <person name="Nagy L.G."/>
            <person name="Martin F.M."/>
        </authorList>
    </citation>
    <scope>NUCLEOTIDE SEQUENCE</scope>
    <source>
        <strain evidence="2">UH-Tt-Lm1</strain>
    </source>
</reference>
<gene>
    <name evidence="2" type="ORF">BJ322DRAFT_527124</name>
</gene>
<comment type="caution">
    <text evidence="2">The sequence shown here is derived from an EMBL/GenBank/DDBJ whole genome shotgun (WGS) entry which is preliminary data.</text>
</comment>
<proteinExistence type="predicted"/>
<evidence type="ECO:0000313" key="3">
    <source>
        <dbReference type="Proteomes" id="UP000736335"/>
    </source>
</evidence>
<accession>A0A9P6LAD7</accession>
<dbReference type="Proteomes" id="UP000736335">
    <property type="component" value="Unassembled WGS sequence"/>
</dbReference>
<organism evidence="2 3">
    <name type="scientific">Thelephora terrestris</name>
    <dbReference type="NCBI Taxonomy" id="56493"/>
    <lineage>
        <taxon>Eukaryota</taxon>
        <taxon>Fungi</taxon>
        <taxon>Dikarya</taxon>
        <taxon>Basidiomycota</taxon>
        <taxon>Agaricomycotina</taxon>
        <taxon>Agaricomycetes</taxon>
        <taxon>Thelephorales</taxon>
        <taxon>Thelephoraceae</taxon>
        <taxon>Thelephora</taxon>
    </lineage>
</organism>
<feature type="compositionally biased region" description="Basic and acidic residues" evidence="1">
    <location>
        <begin position="212"/>
        <end position="223"/>
    </location>
</feature>
<name>A0A9P6LAD7_9AGAM</name>
<feature type="region of interest" description="Disordered" evidence="1">
    <location>
        <begin position="129"/>
        <end position="223"/>
    </location>
</feature>
<evidence type="ECO:0000256" key="1">
    <source>
        <dbReference type="SAM" id="MobiDB-lite"/>
    </source>
</evidence>
<dbReference type="AlphaFoldDB" id="A0A9P6LAD7"/>
<evidence type="ECO:0000313" key="2">
    <source>
        <dbReference type="EMBL" id="KAF9789226.1"/>
    </source>
</evidence>
<dbReference type="EMBL" id="WIUZ02000003">
    <property type="protein sequence ID" value="KAF9789226.1"/>
    <property type="molecule type" value="Genomic_DNA"/>
</dbReference>